<evidence type="ECO:0000259" key="3">
    <source>
        <dbReference type="Pfam" id="PF19040"/>
    </source>
</evidence>
<dbReference type="GO" id="GO:0009103">
    <property type="term" value="P:lipopolysaccharide biosynthetic process"/>
    <property type="evidence" value="ECO:0007669"/>
    <property type="project" value="TreeGrafter"/>
</dbReference>
<feature type="transmembrane region" description="Helical" evidence="1">
    <location>
        <begin position="74"/>
        <end position="95"/>
    </location>
</feature>
<dbReference type="PANTHER" id="PTHR23028">
    <property type="entry name" value="ACETYLTRANSFERASE"/>
    <property type="match status" value="1"/>
</dbReference>
<dbReference type="Proteomes" id="UP000244940">
    <property type="component" value="Unassembled WGS sequence"/>
</dbReference>
<dbReference type="InterPro" id="IPR043968">
    <property type="entry name" value="SGNH"/>
</dbReference>
<keyword evidence="5" id="KW-1185">Reference proteome</keyword>
<name>A0A2U2CG98_9RHOB</name>
<reference evidence="4 5" key="1">
    <citation type="submission" date="2018-05" db="EMBL/GenBank/DDBJ databases">
        <title>Pararhodobacter marina sp. nov., isolated from deep-sea water of the Indian Ocean.</title>
        <authorList>
            <person name="Lai Q.Sr."/>
            <person name="Liu X."/>
            <person name="Shao Z."/>
        </authorList>
    </citation>
    <scope>NUCLEOTIDE SEQUENCE [LARGE SCALE GENOMIC DNA]</scope>
    <source>
        <strain evidence="4 5">CIC4N-9</strain>
    </source>
</reference>
<feature type="transmembrane region" description="Helical" evidence="1">
    <location>
        <begin position="12"/>
        <end position="27"/>
    </location>
</feature>
<feature type="transmembrane region" description="Helical" evidence="1">
    <location>
        <begin position="33"/>
        <end position="53"/>
    </location>
</feature>
<sequence length="655" mass="71492">MSQKYRADIDGLRAVAVLPVIAFHAGFPGFSGGFVGVDVFFVISGYLITGILAGDLAEGRYSIARFYERRARRILPALFVMMAVSAVVAHLLLMPPAFKDFSASVFAVALFLSNMLFISEVDYFGPSADEVPLLHTWSLAVEEQFYILFPLILWALWKLGRGRALAWGVAAITLASLVFSEWAWRHDPAASFYFLPSRAWELGAGALCALIPARPGKAAREVLGLAGLAAIVVAVVMLDRSYPFPSLWALLPVGGAVAVILAEGSLAGRLLSWRPMVAVGLISYSAYLWHNPVFVFARAAGDREPGTLGMLGLSVLSLVLAWLSWRFIEQPFRTGGVRKALLARRWQVFAASLGGIAAFVLVALWGWTSEGRAALWLRHASELERRTYALFAPARELIRHLDDGDCRFNERVVGPGTPARLERCHAEYGPGLAVIGDSHAINLADALILAEAAPFVYGMTQGNCRPDTPRGECGYDGFSALMDEAPHLFSDVVFEVAGQRLIEGPGGRRTESLFRYYAPDAEIPEADIRLLDDAIAANGAYAAALARRLPVVWLSPRIEPHIPDSWIMEHGCDYPFALRPGQLAIFERLTSAIEDFAADVPNLRVVDQPAALDLTMPGDFLTCERLLWRDGDHLGRAGLEWLGARLVPVLAPGAR</sequence>
<evidence type="ECO:0000313" key="4">
    <source>
        <dbReference type="EMBL" id="PWE30923.1"/>
    </source>
</evidence>
<evidence type="ECO:0000259" key="2">
    <source>
        <dbReference type="Pfam" id="PF01757"/>
    </source>
</evidence>
<feature type="transmembrane region" description="Helical" evidence="1">
    <location>
        <begin position="164"/>
        <end position="184"/>
    </location>
</feature>
<dbReference type="PANTHER" id="PTHR23028:SF53">
    <property type="entry name" value="ACYL_TRANSF_3 DOMAIN-CONTAINING PROTEIN"/>
    <property type="match status" value="1"/>
</dbReference>
<dbReference type="InterPro" id="IPR050879">
    <property type="entry name" value="Acyltransferase_3"/>
</dbReference>
<dbReference type="GeneID" id="94364040"/>
<feature type="transmembrane region" description="Helical" evidence="1">
    <location>
        <begin position="309"/>
        <end position="328"/>
    </location>
</feature>
<protein>
    <recommendedName>
        <fullName evidence="6">Acyltransferase</fullName>
    </recommendedName>
</protein>
<keyword evidence="1" id="KW-1133">Transmembrane helix</keyword>
<gene>
    <name evidence="4" type="ORF">C4N9_03985</name>
</gene>
<evidence type="ECO:0008006" key="6">
    <source>
        <dbReference type="Google" id="ProtNLM"/>
    </source>
</evidence>
<feature type="domain" description="SGNH" evidence="3">
    <location>
        <begin position="420"/>
        <end position="647"/>
    </location>
</feature>
<dbReference type="RefSeq" id="WP_109532001.1">
    <property type="nucleotide sequence ID" value="NZ_QEYD01000002.1"/>
</dbReference>
<dbReference type="InterPro" id="IPR002656">
    <property type="entry name" value="Acyl_transf_3_dom"/>
</dbReference>
<feature type="transmembrane region" description="Helical" evidence="1">
    <location>
        <begin position="348"/>
        <end position="367"/>
    </location>
</feature>
<feature type="domain" description="Acyltransferase 3" evidence="2">
    <location>
        <begin position="7"/>
        <end position="325"/>
    </location>
</feature>
<feature type="transmembrane region" description="Helical" evidence="1">
    <location>
        <begin position="101"/>
        <end position="118"/>
    </location>
</feature>
<keyword evidence="1" id="KW-0472">Membrane</keyword>
<feature type="transmembrane region" description="Helical" evidence="1">
    <location>
        <begin position="244"/>
        <end position="262"/>
    </location>
</feature>
<evidence type="ECO:0000256" key="1">
    <source>
        <dbReference type="SAM" id="Phobius"/>
    </source>
</evidence>
<evidence type="ECO:0000313" key="5">
    <source>
        <dbReference type="Proteomes" id="UP000244940"/>
    </source>
</evidence>
<dbReference type="AlphaFoldDB" id="A0A2U2CG98"/>
<accession>A0A2U2CG98</accession>
<proteinExistence type="predicted"/>
<dbReference type="OrthoDB" id="9796461at2"/>
<keyword evidence="1" id="KW-0812">Transmembrane</keyword>
<dbReference type="GO" id="GO:0016747">
    <property type="term" value="F:acyltransferase activity, transferring groups other than amino-acyl groups"/>
    <property type="evidence" value="ECO:0007669"/>
    <property type="project" value="InterPro"/>
</dbReference>
<dbReference type="Pfam" id="PF01757">
    <property type="entry name" value="Acyl_transf_3"/>
    <property type="match status" value="1"/>
</dbReference>
<dbReference type="Pfam" id="PF19040">
    <property type="entry name" value="SGNH"/>
    <property type="match status" value="1"/>
</dbReference>
<feature type="transmembrane region" description="Helical" evidence="1">
    <location>
        <begin position="271"/>
        <end position="289"/>
    </location>
</feature>
<feature type="transmembrane region" description="Helical" evidence="1">
    <location>
        <begin position="222"/>
        <end position="238"/>
    </location>
</feature>
<organism evidence="4 5">
    <name type="scientific">Pararhodobacter marinus</name>
    <dbReference type="NCBI Taxonomy" id="2184063"/>
    <lineage>
        <taxon>Bacteria</taxon>
        <taxon>Pseudomonadati</taxon>
        <taxon>Pseudomonadota</taxon>
        <taxon>Alphaproteobacteria</taxon>
        <taxon>Rhodobacterales</taxon>
        <taxon>Paracoccaceae</taxon>
        <taxon>Pararhodobacter</taxon>
    </lineage>
</organism>
<dbReference type="GO" id="GO:0016020">
    <property type="term" value="C:membrane"/>
    <property type="evidence" value="ECO:0007669"/>
    <property type="project" value="TreeGrafter"/>
</dbReference>
<comment type="caution">
    <text evidence="4">The sequence shown here is derived from an EMBL/GenBank/DDBJ whole genome shotgun (WGS) entry which is preliminary data.</text>
</comment>
<dbReference type="EMBL" id="QEYD01000002">
    <property type="protein sequence ID" value="PWE30923.1"/>
    <property type="molecule type" value="Genomic_DNA"/>
</dbReference>